<feature type="transmembrane region" description="Helical" evidence="7">
    <location>
        <begin position="369"/>
        <end position="389"/>
    </location>
</feature>
<dbReference type="InterPro" id="IPR036259">
    <property type="entry name" value="MFS_trans_sf"/>
</dbReference>
<feature type="compositionally biased region" description="Acidic residues" evidence="6">
    <location>
        <begin position="422"/>
        <end position="431"/>
    </location>
</feature>
<keyword evidence="4 7" id="KW-1133">Transmembrane helix</keyword>
<comment type="subcellular location">
    <subcellularLocation>
        <location evidence="1">Cell membrane</location>
        <topology evidence="1">Multi-pass membrane protein</topology>
    </subcellularLocation>
</comment>
<organism evidence="8 9">
    <name type="scientific">Kitasatospora acidiphila</name>
    <dbReference type="NCBI Taxonomy" id="2567942"/>
    <lineage>
        <taxon>Bacteria</taxon>
        <taxon>Bacillati</taxon>
        <taxon>Actinomycetota</taxon>
        <taxon>Actinomycetes</taxon>
        <taxon>Kitasatosporales</taxon>
        <taxon>Streptomycetaceae</taxon>
        <taxon>Kitasatospora</taxon>
    </lineage>
</organism>
<name>A0A540W5M6_9ACTN</name>
<evidence type="ECO:0000256" key="4">
    <source>
        <dbReference type="ARBA" id="ARBA00022989"/>
    </source>
</evidence>
<evidence type="ECO:0000313" key="9">
    <source>
        <dbReference type="Proteomes" id="UP000319103"/>
    </source>
</evidence>
<dbReference type="Gene3D" id="1.20.1250.20">
    <property type="entry name" value="MFS general substrate transporter like domains"/>
    <property type="match status" value="1"/>
</dbReference>
<dbReference type="PANTHER" id="PTHR23513:SF11">
    <property type="entry name" value="STAPHYLOFERRIN A TRANSPORTER"/>
    <property type="match status" value="1"/>
</dbReference>
<keyword evidence="2" id="KW-1003">Cell membrane</keyword>
<evidence type="ECO:0000256" key="5">
    <source>
        <dbReference type="ARBA" id="ARBA00023136"/>
    </source>
</evidence>
<feature type="region of interest" description="Disordered" evidence="6">
    <location>
        <begin position="399"/>
        <end position="431"/>
    </location>
</feature>
<dbReference type="RefSeq" id="WP_141634274.1">
    <property type="nucleotide sequence ID" value="NZ_VIGB01000003.1"/>
</dbReference>
<keyword evidence="5 7" id="KW-0472">Membrane</keyword>
<protein>
    <submittedName>
        <fullName evidence="8">MFS transporter</fullName>
    </submittedName>
</protein>
<dbReference type="Proteomes" id="UP000319103">
    <property type="component" value="Unassembled WGS sequence"/>
</dbReference>
<evidence type="ECO:0000256" key="2">
    <source>
        <dbReference type="ARBA" id="ARBA00022475"/>
    </source>
</evidence>
<gene>
    <name evidence="8" type="ORF">E6W39_17235</name>
</gene>
<dbReference type="InterPro" id="IPR022324">
    <property type="entry name" value="Bacilysin_exporter_BacE_put"/>
</dbReference>
<feature type="transmembrane region" description="Helical" evidence="7">
    <location>
        <begin position="251"/>
        <end position="269"/>
    </location>
</feature>
<evidence type="ECO:0000256" key="3">
    <source>
        <dbReference type="ARBA" id="ARBA00022692"/>
    </source>
</evidence>
<proteinExistence type="predicted"/>
<dbReference type="InterPro" id="IPR011701">
    <property type="entry name" value="MFS"/>
</dbReference>
<feature type="transmembrane region" description="Helical" evidence="7">
    <location>
        <begin position="219"/>
        <end position="239"/>
    </location>
</feature>
<keyword evidence="9" id="KW-1185">Reference proteome</keyword>
<evidence type="ECO:0000256" key="6">
    <source>
        <dbReference type="SAM" id="MobiDB-lite"/>
    </source>
</evidence>
<dbReference type="AlphaFoldDB" id="A0A540W5M6"/>
<feature type="transmembrane region" description="Helical" evidence="7">
    <location>
        <begin position="342"/>
        <end position="363"/>
    </location>
</feature>
<accession>A0A540W5M6</accession>
<feature type="transmembrane region" description="Helical" evidence="7">
    <location>
        <begin position="167"/>
        <end position="186"/>
    </location>
</feature>
<sequence>MTPLRIRSFRLIFIGRTLSTVGDAVVPAALAIAVTRATGSAGALATVLACAMIPKVALLPIGGVIADRFDARRVARLTDLVQCLCQILIGFELLHGRPQLAAIAAASAIDGAAAAFAMPTRSPLVAGTVDGPARQRANALLASAVSLARLVGPALAGALIYTLGAGSAFLLDAASFLVSAAMLTMVKVRRTPIPPRSLLADLAEGWSEVRSRSWYWSSLVAHSIWNGAAAVLATIGPLIATRRLGGDGSWVAILEAGALGLTAGSLLAGRARPRRPVLVGNLALAAYAAPLLLLAAAAPVPVVVAGYALAMAGLGFLNPVWETVVQQRIPEQVLARVVSYDWLLSLAAMPVGYALTPVAAGAWGPAAPLVIAAVLVAGACLATAVVPGVRRVGFEPAAPARGTPGEQVEPVAPARVGQGEQVEGEQVEPVG</sequence>
<feature type="transmembrane region" description="Helical" evidence="7">
    <location>
        <begin position="276"/>
        <end position="298"/>
    </location>
</feature>
<comment type="caution">
    <text evidence="8">The sequence shown here is derived from an EMBL/GenBank/DDBJ whole genome shotgun (WGS) entry which is preliminary data.</text>
</comment>
<dbReference type="EMBL" id="VIGB01000003">
    <property type="protein sequence ID" value="TQF03654.1"/>
    <property type="molecule type" value="Genomic_DNA"/>
</dbReference>
<dbReference type="Pfam" id="PF07690">
    <property type="entry name" value="MFS_1"/>
    <property type="match status" value="1"/>
</dbReference>
<dbReference type="GO" id="GO:0005886">
    <property type="term" value="C:plasma membrane"/>
    <property type="evidence" value="ECO:0007669"/>
    <property type="project" value="UniProtKB-SubCell"/>
</dbReference>
<dbReference type="CDD" id="cd06173">
    <property type="entry name" value="MFS_MefA_like"/>
    <property type="match status" value="1"/>
</dbReference>
<dbReference type="OrthoDB" id="4528313at2"/>
<dbReference type="GO" id="GO:0022857">
    <property type="term" value="F:transmembrane transporter activity"/>
    <property type="evidence" value="ECO:0007669"/>
    <property type="project" value="InterPro"/>
</dbReference>
<evidence type="ECO:0000256" key="1">
    <source>
        <dbReference type="ARBA" id="ARBA00004651"/>
    </source>
</evidence>
<dbReference type="PRINTS" id="PR01988">
    <property type="entry name" value="EXPORTERBACE"/>
</dbReference>
<evidence type="ECO:0000256" key="7">
    <source>
        <dbReference type="SAM" id="Phobius"/>
    </source>
</evidence>
<dbReference type="PANTHER" id="PTHR23513">
    <property type="entry name" value="INTEGRAL MEMBRANE EFFLUX PROTEIN-RELATED"/>
    <property type="match status" value="1"/>
</dbReference>
<feature type="transmembrane region" description="Helical" evidence="7">
    <location>
        <begin position="304"/>
        <end position="321"/>
    </location>
</feature>
<keyword evidence="3 7" id="KW-0812">Transmembrane</keyword>
<evidence type="ECO:0000313" key="8">
    <source>
        <dbReference type="EMBL" id="TQF03654.1"/>
    </source>
</evidence>
<feature type="transmembrane region" description="Helical" evidence="7">
    <location>
        <begin position="41"/>
        <end position="65"/>
    </location>
</feature>
<dbReference type="SUPFAM" id="SSF103473">
    <property type="entry name" value="MFS general substrate transporter"/>
    <property type="match status" value="1"/>
</dbReference>
<feature type="transmembrane region" description="Helical" evidence="7">
    <location>
        <begin position="139"/>
        <end position="161"/>
    </location>
</feature>
<reference evidence="8 9" key="1">
    <citation type="submission" date="2019-06" db="EMBL/GenBank/DDBJ databases">
        <title>Description of Kitasatospora acidophila sp. nov. isolated from pine grove soil, and reclassification of Streptomyces novaecaesareae to Kitasatospora novaeceasareae comb. nov.</title>
        <authorList>
            <person name="Kim M.J."/>
        </authorList>
    </citation>
    <scope>NUCLEOTIDE SEQUENCE [LARGE SCALE GENOMIC DNA]</scope>
    <source>
        <strain evidence="8 9">MMS16-CNU292</strain>
    </source>
</reference>